<evidence type="ECO:0000313" key="4">
    <source>
        <dbReference type="Proteomes" id="UP000324748"/>
    </source>
</evidence>
<feature type="signal peptide" evidence="2">
    <location>
        <begin position="1"/>
        <end position="19"/>
    </location>
</feature>
<dbReference type="AlphaFoldDB" id="A0A5B0QHB9"/>
<gene>
    <name evidence="3" type="ORF">PGT21_003061</name>
</gene>
<evidence type="ECO:0000256" key="2">
    <source>
        <dbReference type="SAM" id="SignalP"/>
    </source>
</evidence>
<protein>
    <submittedName>
        <fullName evidence="3">Uncharacterized protein</fullName>
    </submittedName>
</protein>
<reference evidence="3 4" key="1">
    <citation type="submission" date="2019-05" db="EMBL/GenBank/DDBJ databases">
        <title>Emergence of the Ug99 lineage of the wheat stem rust pathogen through somatic hybridization.</title>
        <authorList>
            <person name="Li F."/>
            <person name="Upadhyaya N.M."/>
            <person name="Sperschneider J."/>
            <person name="Matny O."/>
            <person name="Nguyen-Phuc H."/>
            <person name="Mago R."/>
            <person name="Raley C."/>
            <person name="Miller M.E."/>
            <person name="Silverstein K.A.T."/>
            <person name="Henningsen E."/>
            <person name="Hirsch C.D."/>
            <person name="Visser B."/>
            <person name="Pretorius Z.A."/>
            <person name="Steffenson B.J."/>
            <person name="Schwessinger B."/>
            <person name="Dodds P.N."/>
            <person name="Figueroa M."/>
        </authorList>
    </citation>
    <scope>NUCLEOTIDE SEQUENCE [LARGE SCALE GENOMIC DNA]</scope>
    <source>
        <strain evidence="3">21-0</strain>
    </source>
</reference>
<evidence type="ECO:0000256" key="1">
    <source>
        <dbReference type="SAM" id="MobiDB-lite"/>
    </source>
</evidence>
<comment type="caution">
    <text evidence="3">The sequence shown here is derived from an EMBL/GenBank/DDBJ whole genome shotgun (WGS) entry which is preliminary data.</text>
</comment>
<keyword evidence="2" id="KW-0732">Signal</keyword>
<dbReference type="EMBL" id="VSWC01000015">
    <property type="protein sequence ID" value="KAA1112591.1"/>
    <property type="molecule type" value="Genomic_DNA"/>
</dbReference>
<proteinExistence type="predicted"/>
<accession>A0A5B0QHB9</accession>
<keyword evidence="4" id="KW-1185">Reference proteome</keyword>
<evidence type="ECO:0000313" key="3">
    <source>
        <dbReference type="EMBL" id="KAA1112591.1"/>
    </source>
</evidence>
<sequence length="220" mass="24740">MLSSFWIIGLMFSIIHVEGLVQGPMEKLIEYPFMRLCGDRVDKGHIFVEYTSKMPSSDVGQADFKNIRLKTEDITMALAELEATNHRDSAMQDLAEFLAFDKAAGFKINYVVVDTVRARDGSSLDHWTWNSSSHFYCFKSLAPEPAQLINQICTQKISQILFPEAHTLSSSSKGPSGERMQEQDQHGLNLSKDMDLKSLKVGETKNSDNIIEPAPINHEN</sequence>
<dbReference type="OrthoDB" id="10274865at2759"/>
<feature type="region of interest" description="Disordered" evidence="1">
    <location>
        <begin position="201"/>
        <end position="220"/>
    </location>
</feature>
<feature type="region of interest" description="Disordered" evidence="1">
    <location>
        <begin position="168"/>
        <end position="196"/>
    </location>
</feature>
<name>A0A5B0QHB9_PUCGR</name>
<dbReference type="Proteomes" id="UP000324748">
    <property type="component" value="Unassembled WGS sequence"/>
</dbReference>
<feature type="chain" id="PRO_5022769546" evidence="2">
    <location>
        <begin position="20"/>
        <end position="220"/>
    </location>
</feature>
<organism evidence="3 4">
    <name type="scientific">Puccinia graminis f. sp. tritici</name>
    <dbReference type="NCBI Taxonomy" id="56615"/>
    <lineage>
        <taxon>Eukaryota</taxon>
        <taxon>Fungi</taxon>
        <taxon>Dikarya</taxon>
        <taxon>Basidiomycota</taxon>
        <taxon>Pucciniomycotina</taxon>
        <taxon>Pucciniomycetes</taxon>
        <taxon>Pucciniales</taxon>
        <taxon>Pucciniaceae</taxon>
        <taxon>Puccinia</taxon>
    </lineage>
</organism>